<reference evidence="2 3" key="1">
    <citation type="submission" date="2015-09" db="EMBL/GenBank/DDBJ databases">
        <title>Draft genome sequence of Aliiroseovarius crassostreae CV919-312TSm, the causative agent of Roseovarius Oyster Disease (formerly Juvenile Oyster Disease).</title>
        <authorList>
            <person name="Kessner L."/>
            <person name="Spinard E."/>
            <person name="Nelson D."/>
        </authorList>
    </citation>
    <scope>NUCLEOTIDE SEQUENCE [LARGE SCALE GENOMIC DNA]</scope>
    <source>
        <strain evidence="2 3">CV919-312</strain>
    </source>
</reference>
<keyword evidence="3" id="KW-1185">Reference proteome</keyword>
<dbReference type="Proteomes" id="UP000050471">
    <property type="component" value="Unassembled WGS sequence"/>
</dbReference>
<sequence>MYENVISFGDSVESATFLSNAPANFSPANKSNFCLSECDDESLKKITKKLEEEFSGEDTIKSELLWVSQTDLSLEDADAHAKGKLDAFVVENLGEVEFSLAALFKAVSEECDRKSRAADVDLSDFDEVVSRRGITRVDTDSWLQIVSSTVNCPKWEQIAPDIQLPALQKIRLGQEWNAYRVAVLNPNEAVRKVRRMISNYIQDNDLDALSLNELVNQVYAAVASEARAELRTATDQRIRAMILYEAYSID</sequence>
<dbReference type="GO" id="GO:0004518">
    <property type="term" value="F:nuclease activity"/>
    <property type="evidence" value="ECO:0007669"/>
    <property type="project" value="InterPro"/>
</dbReference>
<name>A0A0P7KLT5_9RHOB</name>
<protein>
    <recommendedName>
        <fullName evidence="1">CD-NTase associated protein 4-like DNA endonuclease domain-containing protein</fullName>
    </recommendedName>
</protein>
<comment type="caution">
    <text evidence="2">The sequence shown here is derived from an EMBL/GenBank/DDBJ whole genome shotgun (WGS) entry which is preliminary data.</text>
</comment>
<evidence type="ECO:0000313" key="3">
    <source>
        <dbReference type="Proteomes" id="UP000050471"/>
    </source>
</evidence>
<evidence type="ECO:0000313" key="2">
    <source>
        <dbReference type="EMBL" id="KPN63021.1"/>
    </source>
</evidence>
<proteinExistence type="predicted"/>
<evidence type="ECO:0000259" key="1">
    <source>
        <dbReference type="Pfam" id="PF14130"/>
    </source>
</evidence>
<organism evidence="2 3">
    <name type="scientific">Aliiroseovarius crassostreae</name>
    <dbReference type="NCBI Taxonomy" id="154981"/>
    <lineage>
        <taxon>Bacteria</taxon>
        <taxon>Pseudomonadati</taxon>
        <taxon>Pseudomonadota</taxon>
        <taxon>Alphaproteobacteria</taxon>
        <taxon>Rhodobacterales</taxon>
        <taxon>Paracoccaceae</taxon>
        <taxon>Aliiroseovarius</taxon>
    </lineage>
</organism>
<dbReference type="Pfam" id="PF14130">
    <property type="entry name" value="Cap4_nuclease"/>
    <property type="match status" value="1"/>
</dbReference>
<dbReference type="EMBL" id="LKBA01000007">
    <property type="protein sequence ID" value="KPN63021.1"/>
    <property type="molecule type" value="Genomic_DNA"/>
</dbReference>
<gene>
    <name evidence="2" type="ORF">AKJ29_02405</name>
</gene>
<dbReference type="AlphaFoldDB" id="A0A0P7KLT5"/>
<dbReference type="InterPro" id="IPR025382">
    <property type="entry name" value="Cap4-like_endonuclease_dom"/>
</dbReference>
<feature type="domain" description="CD-NTase associated protein 4-like DNA endonuclease" evidence="1">
    <location>
        <begin position="9"/>
        <end position="115"/>
    </location>
</feature>
<accession>A0A0P7KLT5</accession>